<protein>
    <submittedName>
        <fullName evidence="3">LpxI family protein</fullName>
    </submittedName>
</protein>
<dbReference type="Gene3D" id="3.40.50.20">
    <property type="match status" value="1"/>
</dbReference>
<dbReference type="InterPro" id="IPR043167">
    <property type="entry name" value="LpxI_C_sf"/>
</dbReference>
<dbReference type="InterPro" id="IPR041255">
    <property type="entry name" value="LpxI_N"/>
</dbReference>
<evidence type="ECO:0000313" key="3">
    <source>
        <dbReference type="EMBL" id="MFL4471338.1"/>
    </source>
</evidence>
<reference evidence="3 4" key="1">
    <citation type="submission" date="2024-08" db="EMBL/GenBank/DDBJ databases">
        <title>Tateyamaria sp. nov., isolated from marine algae.</title>
        <authorList>
            <person name="Choi B.J."/>
            <person name="Kim J.M."/>
            <person name="Lee J.K."/>
            <person name="Choi D.G."/>
            <person name="Bayburt H."/>
            <person name="Baek J.H."/>
            <person name="Han D.M."/>
            <person name="Jeon C.O."/>
        </authorList>
    </citation>
    <scope>NUCLEOTIDE SEQUENCE [LARGE SCALE GENOMIC DNA]</scope>
    <source>
        <strain evidence="3 4">KMU-156</strain>
    </source>
</reference>
<dbReference type="Pfam" id="PF06230">
    <property type="entry name" value="LpxI_C"/>
    <property type="match status" value="1"/>
</dbReference>
<comment type="caution">
    <text evidence="3">The sequence shown here is derived from an EMBL/GenBank/DDBJ whole genome shotgun (WGS) entry which is preliminary data.</text>
</comment>
<dbReference type="Pfam" id="PF17930">
    <property type="entry name" value="LpxI_N"/>
    <property type="match status" value="1"/>
</dbReference>
<proteinExistence type="predicted"/>
<evidence type="ECO:0000259" key="1">
    <source>
        <dbReference type="Pfam" id="PF06230"/>
    </source>
</evidence>
<dbReference type="PANTHER" id="PTHR39962:SF1">
    <property type="entry name" value="LPXI FAMILY PROTEIN"/>
    <property type="match status" value="1"/>
</dbReference>
<evidence type="ECO:0000259" key="2">
    <source>
        <dbReference type="Pfam" id="PF17930"/>
    </source>
</evidence>
<dbReference type="InterPro" id="IPR010415">
    <property type="entry name" value="LpxI_C"/>
</dbReference>
<gene>
    <name evidence="3" type="ORF">ACERZ8_16170</name>
</gene>
<dbReference type="Proteomes" id="UP001627408">
    <property type="component" value="Unassembled WGS sequence"/>
</dbReference>
<dbReference type="InterPro" id="IPR053174">
    <property type="entry name" value="LpxI"/>
</dbReference>
<sequence>MLALIAGRGALPAAVARTQDDMPLIASLEGHIPDGLAVDISFRIEHLGSFLDTLAARGVQEVCFCGSVTRPVIDQGEIDAPTAPLVPVLAAAVAGGEDSALRAIVGIFENAGFVVRGADELAPQLLPEPGVLTRGTLPPEVQKQALLADQVRAEQAARDLGQACVIRGDAVIAREDARGTDAMLRDLAGTYDAPTLGGGDPFTSLMDAVGDALQDAADWLSGPVAEARAHAEGGVLFKAPKPGQDRRVDLPTIGPDTAMRAAEAGLDGIVIAAGGVMVLDQPQVTAILNEMGMFLWVR</sequence>
<keyword evidence="4" id="KW-1185">Reference proteome</keyword>
<accession>A0ABW8UW09</accession>
<organism evidence="3 4">
    <name type="scientific">Tateyamaria armeniaca</name>
    <dbReference type="NCBI Taxonomy" id="2518930"/>
    <lineage>
        <taxon>Bacteria</taxon>
        <taxon>Pseudomonadati</taxon>
        <taxon>Pseudomonadota</taxon>
        <taxon>Alphaproteobacteria</taxon>
        <taxon>Rhodobacterales</taxon>
        <taxon>Roseobacteraceae</taxon>
        <taxon>Tateyamaria</taxon>
    </lineage>
</organism>
<feature type="domain" description="LpxI N-terminal" evidence="2">
    <location>
        <begin position="2"/>
        <end position="125"/>
    </location>
</feature>
<dbReference type="Gene3D" id="3.40.140.80">
    <property type="match status" value="1"/>
</dbReference>
<evidence type="ECO:0000313" key="4">
    <source>
        <dbReference type="Proteomes" id="UP001627408"/>
    </source>
</evidence>
<dbReference type="PANTHER" id="PTHR39962">
    <property type="entry name" value="BLL4848 PROTEIN"/>
    <property type="match status" value="1"/>
</dbReference>
<dbReference type="RefSeq" id="WP_407593176.1">
    <property type="nucleotide sequence ID" value="NZ_JBHDIY010000002.1"/>
</dbReference>
<name>A0ABW8UW09_9RHOB</name>
<dbReference type="EMBL" id="JBHDIY010000002">
    <property type="protein sequence ID" value="MFL4471338.1"/>
    <property type="molecule type" value="Genomic_DNA"/>
</dbReference>
<feature type="domain" description="LpxI C-terminal" evidence="1">
    <location>
        <begin position="129"/>
        <end position="296"/>
    </location>
</feature>